<dbReference type="InterPro" id="IPR006162">
    <property type="entry name" value="Ppantetheine_attach_site"/>
</dbReference>
<dbReference type="Gene3D" id="3.40.50.12780">
    <property type="entry name" value="N-terminal domain of ligase-like"/>
    <property type="match status" value="1"/>
</dbReference>
<dbReference type="InterPro" id="IPR009081">
    <property type="entry name" value="PP-bd_ACP"/>
</dbReference>
<dbReference type="CDD" id="cd19531">
    <property type="entry name" value="LCL_NRPS-like"/>
    <property type="match status" value="1"/>
</dbReference>
<keyword evidence="2" id="KW-0596">Phosphopantetheine</keyword>
<sequence>MDEYAFAVSAEQQRLLVLDRLHPGSTQYHVPAAFRVVGPFDVAAFVRALGAVVARHEALRTTFRPAPDGGYVQVVAAAAEPDVTVVRDVPPEGLDAVLAGQARRPFDLARGPLLRCTVVGTTDGGHAVLLVAHHIVCDGWSLAVLLADLGTAYADADGLAPLALQYPDYAAWQQERLAAGDYDDAVRYWRDRLRGAPDTLALPTDRPRPAVQSTAADSTRFVLDGARIAAVARAHRTTSFTVLLAAYAVFLRRVSGQRDLVVGVPVAGRDRADVQELVGMLANTLAVRVDAGGAPPFADLVGRLGAELAAARPYQDAPFGAVVDAVAPCRALSHDPLVQVAFAYDDDTEPRLELPGATVTRLDVPLDAAKFDLLLYVERAGGDLVARLIHRTDLFDPATVRRWADAFRVLLAGLLADPAAPVTAPPLLDAAEYDRVVGDWNRTAATASGLVPDLVAERAAARPDAVALVCGDTTLTYRELMGRADRIAERLRAAGVGPEVPVGVCLPRSADMALAALAVLRAGGAYLPLDPEQPTVRLRALLADARAHLVLTAPGRTDDLGVPTGVLAGDTLDVPDVAPGPGGAVGPDTLAYLLFTSGSTGTPKAVAVCHRALTNLTVAVRPGFGVTADDRVLQYVSFGFDVAVSDLFFAWTAGAALHVATEDERLGDALHDRLRTDRITYVFLPPAAGMSLPTRPLPDLRTVAVGGEPCPPEFVDRWATDGRRVIDAYGPSENTVYATTEVLRPGVPVRIGRPVPNVRAYLLDELLRPVPVGVVGEIYLAGDSLARGYAHRPGLTAERFVADPFGPPGTRMYRTGDLGRYDDSGALSYLGRSDTQVKVRGFRVELGEIETVLAGHPAVTAAAATVLGDPIDRRLAAYVVGDDVPSQAELRGWLAERLPGYLVPDAVVRLDALPTGRSGKLDRAALPAPPTGRPALAQPYAAPETPTQQRIAAIWRRVLGLAEVGVHDTFFDLGGNSVRLLAVLTALREDGLAADLGLVDLFRHPTVAALASRLDTATGTPPDADDAARRGRDRRARLAAARTAKGS</sequence>
<proteinExistence type="predicted"/>
<dbReference type="Gene3D" id="1.10.1200.10">
    <property type="entry name" value="ACP-like"/>
    <property type="match status" value="1"/>
</dbReference>
<evidence type="ECO:0000256" key="4">
    <source>
        <dbReference type="SAM" id="MobiDB-lite"/>
    </source>
</evidence>
<dbReference type="PANTHER" id="PTHR45527:SF1">
    <property type="entry name" value="FATTY ACID SYNTHASE"/>
    <property type="match status" value="1"/>
</dbReference>
<dbReference type="InterPro" id="IPR020845">
    <property type="entry name" value="AMP-binding_CS"/>
</dbReference>
<organism evidence="6 7">
    <name type="scientific">Actinocatenispora rupis</name>
    <dbReference type="NCBI Taxonomy" id="519421"/>
    <lineage>
        <taxon>Bacteria</taxon>
        <taxon>Bacillati</taxon>
        <taxon>Actinomycetota</taxon>
        <taxon>Actinomycetes</taxon>
        <taxon>Micromonosporales</taxon>
        <taxon>Micromonosporaceae</taxon>
        <taxon>Actinocatenispora</taxon>
    </lineage>
</organism>
<dbReference type="PROSITE" id="PS00012">
    <property type="entry name" value="PHOSPHOPANTETHEINE"/>
    <property type="match status" value="1"/>
</dbReference>
<evidence type="ECO:0000313" key="6">
    <source>
        <dbReference type="EMBL" id="GID11076.1"/>
    </source>
</evidence>
<protein>
    <recommendedName>
        <fullName evidence="5">Carrier domain-containing protein</fullName>
    </recommendedName>
</protein>
<comment type="caution">
    <text evidence="6">The sequence shown here is derived from an EMBL/GenBank/DDBJ whole genome shotgun (WGS) entry which is preliminary data.</text>
</comment>
<dbReference type="Proteomes" id="UP000612808">
    <property type="component" value="Unassembled WGS sequence"/>
</dbReference>
<keyword evidence="7" id="KW-1185">Reference proteome</keyword>
<gene>
    <name evidence="6" type="ORF">Aru02nite_19650</name>
</gene>
<dbReference type="SUPFAM" id="SSF47336">
    <property type="entry name" value="ACP-like"/>
    <property type="match status" value="1"/>
</dbReference>
<dbReference type="FunFam" id="3.40.50.12780:FF:000012">
    <property type="entry name" value="Non-ribosomal peptide synthetase"/>
    <property type="match status" value="1"/>
</dbReference>
<name>A0A8J3N9F9_9ACTN</name>
<dbReference type="SUPFAM" id="SSF56801">
    <property type="entry name" value="Acetyl-CoA synthetase-like"/>
    <property type="match status" value="1"/>
</dbReference>
<dbReference type="GO" id="GO:0031177">
    <property type="term" value="F:phosphopantetheine binding"/>
    <property type="evidence" value="ECO:0007669"/>
    <property type="project" value="TreeGrafter"/>
</dbReference>
<feature type="compositionally biased region" description="Low complexity" evidence="4">
    <location>
        <begin position="1038"/>
        <end position="1047"/>
    </location>
</feature>
<dbReference type="Gene3D" id="3.30.300.30">
    <property type="match status" value="1"/>
</dbReference>
<dbReference type="PROSITE" id="PS00455">
    <property type="entry name" value="AMP_BINDING"/>
    <property type="match status" value="1"/>
</dbReference>
<dbReference type="InterPro" id="IPR036736">
    <property type="entry name" value="ACP-like_sf"/>
</dbReference>
<dbReference type="Gene3D" id="3.30.559.10">
    <property type="entry name" value="Chloramphenicol acetyltransferase-like domain"/>
    <property type="match status" value="1"/>
</dbReference>
<dbReference type="GO" id="GO:0044550">
    <property type="term" value="P:secondary metabolite biosynthetic process"/>
    <property type="evidence" value="ECO:0007669"/>
    <property type="project" value="TreeGrafter"/>
</dbReference>
<dbReference type="Pfam" id="PF00550">
    <property type="entry name" value="PP-binding"/>
    <property type="match status" value="1"/>
</dbReference>
<evidence type="ECO:0000313" key="7">
    <source>
        <dbReference type="Proteomes" id="UP000612808"/>
    </source>
</evidence>
<dbReference type="PROSITE" id="PS50075">
    <property type="entry name" value="CARRIER"/>
    <property type="match status" value="1"/>
</dbReference>
<dbReference type="GO" id="GO:0072330">
    <property type="term" value="P:monocarboxylic acid biosynthetic process"/>
    <property type="evidence" value="ECO:0007669"/>
    <property type="project" value="UniProtKB-ARBA"/>
</dbReference>
<feature type="region of interest" description="Disordered" evidence="4">
    <location>
        <begin position="1015"/>
        <end position="1047"/>
    </location>
</feature>
<evidence type="ECO:0000256" key="3">
    <source>
        <dbReference type="ARBA" id="ARBA00022553"/>
    </source>
</evidence>
<comment type="cofactor">
    <cofactor evidence="1">
        <name>pantetheine 4'-phosphate</name>
        <dbReference type="ChEBI" id="CHEBI:47942"/>
    </cofactor>
</comment>
<feature type="domain" description="Carrier" evidence="5">
    <location>
        <begin position="942"/>
        <end position="1018"/>
    </location>
</feature>
<dbReference type="EMBL" id="BOMB01000010">
    <property type="protein sequence ID" value="GID11076.1"/>
    <property type="molecule type" value="Genomic_DNA"/>
</dbReference>
<dbReference type="InterPro" id="IPR025110">
    <property type="entry name" value="AMP-bd_C"/>
</dbReference>
<dbReference type="GO" id="GO:0003824">
    <property type="term" value="F:catalytic activity"/>
    <property type="evidence" value="ECO:0007669"/>
    <property type="project" value="InterPro"/>
</dbReference>
<dbReference type="Pfam" id="PF00668">
    <property type="entry name" value="Condensation"/>
    <property type="match status" value="1"/>
</dbReference>
<dbReference type="GO" id="GO:0043041">
    <property type="term" value="P:amino acid activation for nonribosomal peptide biosynthetic process"/>
    <property type="evidence" value="ECO:0007669"/>
    <property type="project" value="TreeGrafter"/>
</dbReference>
<dbReference type="InterPro" id="IPR000873">
    <property type="entry name" value="AMP-dep_synth/lig_dom"/>
</dbReference>
<dbReference type="InterPro" id="IPR010071">
    <property type="entry name" value="AA_adenyl_dom"/>
</dbReference>
<dbReference type="InterPro" id="IPR001242">
    <property type="entry name" value="Condensation_dom"/>
</dbReference>
<evidence type="ECO:0000259" key="5">
    <source>
        <dbReference type="PROSITE" id="PS50075"/>
    </source>
</evidence>
<dbReference type="InterPro" id="IPR023213">
    <property type="entry name" value="CAT-like_dom_sf"/>
</dbReference>
<dbReference type="FunFam" id="1.10.1200.10:FF:000016">
    <property type="entry name" value="Non-ribosomal peptide synthase"/>
    <property type="match status" value="1"/>
</dbReference>
<dbReference type="Pfam" id="PF13193">
    <property type="entry name" value="AMP-binding_C"/>
    <property type="match status" value="1"/>
</dbReference>
<accession>A0A8J3N9F9</accession>
<dbReference type="Pfam" id="PF00501">
    <property type="entry name" value="AMP-binding"/>
    <property type="match status" value="1"/>
</dbReference>
<dbReference type="Gene3D" id="3.30.559.30">
    <property type="entry name" value="Nonribosomal peptide synthetase, condensation domain"/>
    <property type="match status" value="1"/>
</dbReference>
<dbReference type="GO" id="GO:0005737">
    <property type="term" value="C:cytoplasm"/>
    <property type="evidence" value="ECO:0007669"/>
    <property type="project" value="TreeGrafter"/>
</dbReference>
<dbReference type="InterPro" id="IPR045851">
    <property type="entry name" value="AMP-bd_C_sf"/>
</dbReference>
<dbReference type="PANTHER" id="PTHR45527">
    <property type="entry name" value="NONRIBOSOMAL PEPTIDE SYNTHETASE"/>
    <property type="match status" value="1"/>
</dbReference>
<keyword evidence="3" id="KW-0597">Phosphoprotein</keyword>
<reference evidence="6" key="1">
    <citation type="submission" date="2021-01" db="EMBL/GenBank/DDBJ databases">
        <title>Whole genome shotgun sequence of Actinocatenispora rupis NBRC 107355.</title>
        <authorList>
            <person name="Komaki H."/>
            <person name="Tamura T."/>
        </authorList>
    </citation>
    <scope>NUCLEOTIDE SEQUENCE</scope>
    <source>
        <strain evidence="6">NBRC 107355</strain>
    </source>
</reference>
<evidence type="ECO:0000256" key="2">
    <source>
        <dbReference type="ARBA" id="ARBA00022450"/>
    </source>
</evidence>
<dbReference type="InterPro" id="IPR042099">
    <property type="entry name" value="ANL_N_sf"/>
</dbReference>
<dbReference type="GO" id="GO:0008610">
    <property type="term" value="P:lipid biosynthetic process"/>
    <property type="evidence" value="ECO:0007669"/>
    <property type="project" value="UniProtKB-ARBA"/>
</dbReference>
<dbReference type="FunFam" id="2.30.38.10:FF:000001">
    <property type="entry name" value="Non-ribosomal peptide synthetase PvdI"/>
    <property type="match status" value="1"/>
</dbReference>
<dbReference type="SUPFAM" id="SSF52777">
    <property type="entry name" value="CoA-dependent acyltransferases"/>
    <property type="match status" value="2"/>
</dbReference>
<evidence type="ECO:0000256" key="1">
    <source>
        <dbReference type="ARBA" id="ARBA00001957"/>
    </source>
</evidence>
<dbReference type="NCBIfam" id="TIGR01733">
    <property type="entry name" value="AA-adenyl-dom"/>
    <property type="match status" value="1"/>
</dbReference>
<dbReference type="RefSeq" id="WP_203656830.1">
    <property type="nucleotide sequence ID" value="NZ_BAAAZM010000019.1"/>
</dbReference>
<dbReference type="AlphaFoldDB" id="A0A8J3N9F9"/>